<evidence type="ECO:0000313" key="10">
    <source>
        <dbReference type="EMBL" id="KAG2234762.1"/>
    </source>
</evidence>
<dbReference type="Proteomes" id="UP000613177">
    <property type="component" value="Unassembled WGS sequence"/>
</dbReference>
<dbReference type="InterPro" id="IPR043137">
    <property type="entry name" value="GGT_ssub_C"/>
</dbReference>
<feature type="binding site" evidence="7">
    <location>
        <position position="442"/>
    </location>
    <ligand>
        <name>L-glutamate</name>
        <dbReference type="ChEBI" id="CHEBI:29985"/>
    </ligand>
</feature>
<evidence type="ECO:0000256" key="3">
    <source>
        <dbReference type="ARBA" id="ARBA00005115"/>
    </source>
</evidence>
<dbReference type="InterPro" id="IPR029055">
    <property type="entry name" value="Ntn_hydrolases_N"/>
</dbReference>
<dbReference type="EMBL" id="JAEPRE010000046">
    <property type="protein sequence ID" value="KAG2234762.1"/>
    <property type="molecule type" value="Genomic_DNA"/>
</dbReference>
<feature type="binding site" evidence="7">
    <location>
        <begin position="418"/>
        <end position="420"/>
    </location>
    <ligand>
        <name>L-glutamate</name>
        <dbReference type="ChEBI" id="CHEBI:29985"/>
    </ligand>
</feature>
<dbReference type="SUPFAM" id="SSF56235">
    <property type="entry name" value="N-terminal nucleophile aminohydrolases (Ntn hydrolases)"/>
    <property type="match status" value="1"/>
</dbReference>
<dbReference type="GO" id="GO:0006751">
    <property type="term" value="P:glutathione catabolic process"/>
    <property type="evidence" value="ECO:0007669"/>
    <property type="project" value="UniProtKB-UniRule"/>
</dbReference>
<dbReference type="UniPathway" id="UPA00204"/>
<feature type="binding site" evidence="7">
    <location>
        <position position="131"/>
    </location>
    <ligand>
        <name>L-glutamate</name>
        <dbReference type="ChEBI" id="CHEBI:29985"/>
    </ligand>
</feature>
<dbReference type="AlphaFoldDB" id="A0A8H7SUU9"/>
<dbReference type="NCBIfam" id="TIGR00066">
    <property type="entry name" value="g_glut_trans"/>
    <property type="match status" value="1"/>
</dbReference>
<keyword evidence="9" id="KW-0812">Transmembrane</keyword>
<reference evidence="10" key="1">
    <citation type="submission" date="2021-01" db="EMBL/GenBank/DDBJ databases">
        <title>Metabolic potential, ecology and presence of endohyphal bacteria is reflected in genomic diversity of Mucoromycotina.</title>
        <authorList>
            <person name="Muszewska A."/>
            <person name="Okrasinska A."/>
            <person name="Steczkiewicz K."/>
            <person name="Drgas O."/>
            <person name="Orlowska M."/>
            <person name="Perlinska-Lenart U."/>
            <person name="Aleksandrzak-Piekarczyk T."/>
            <person name="Szatraj K."/>
            <person name="Zielenkiewicz U."/>
            <person name="Pilsyk S."/>
            <person name="Malc E."/>
            <person name="Mieczkowski P."/>
            <person name="Kruszewska J.S."/>
            <person name="Biernat P."/>
            <person name="Pawlowska J."/>
        </authorList>
    </citation>
    <scope>NUCLEOTIDE SEQUENCE</scope>
    <source>
        <strain evidence="10">WA0000018081</strain>
    </source>
</reference>
<dbReference type="InterPro" id="IPR000101">
    <property type="entry name" value="GGT_peptidase"/>
</dbReference>
<protein>
    <recommendedName>
        <fullName evidence="8">Glutathione hydrolase</fullName>
        <ecNumber evidence="8">2.3.2.2</ecNumber>
        <ecNumber evidence="8">3.4.19.13</ecNumber>
    </recommendedName>
    <alternativeName>
        <fullName evidence="8">Gamma-glutamyltransferase</fullName>
    </alternativeName>
    <alternativeName>
        <fullName evidence="8">Gamma-glutamyltranspeptidase</fullName>
    </alternativeName>
</protein>
<dbReference type="Gene3D" id="3.60.20.40">
    <property type="match status" value="1"/>
</dbReference>
<dbReference type="EC" id="3.4.19.13" evidence="8"/>
<feature type="binding site" evidence="7">
    <location>
        <position position="493"/>
    </location>
    <ligand>
        <name>L-glutamate</name>
        <dbReference type="ChEBI" id="CHEBI:29985"/>
    </ligand>
</feature>
<sequence>MSTRDEETQSLLRNTQKKSNGKKVLITISAALVFLSVGVVMTLLHREAFFSDRSEDLPHLVVGKKGAVAVELKECSDAGLSILKKGGNAVDSAIASALCIGVVNSFATGIGGGGFMLIRSPNGTYEHIDFRETAPAAAFKDMFVKDPMAAQVGGLSVGVPGEIRGFELAHQRHGRLPWKDLFTSAIHVAEDGFKVTDLLYSKLVKSKSWIEKSPGFAKVYAPSGVIAVPGDLIKRPTLGTTLRKIALEGPDVFYKGAIAETIVNATQAAGGILTLQDMENYRALIRPTIHTYYRGRKVITTAGPTSGPALLSVLNIIEPFFFNITGPTGLTMHRFVEALKYGFAFRTEISDPDFIKNDDRMEQIISKEWADIVRKNISDNLTHDPLYYEPKYENNDPHGTMHLSVVDKDDGAVSLTSTVNLMFGAKFMDPVSGVILNDELDDFSIPGVPNNFGLFPSAYNYIEPFKRPLSTITPTIIEDGNRQLELVVGGSGGSQILTATLNVILNTYDFKQNIFEAVKAPRIHHQLIPNEVQFETGYDATILEDLQNKGHVLRNLEETGTVSASQAIRRFENGTVHAASDPRKQGVAAAY</sequence>
<comment type="similarity">
    <text evidence="4">Belongs to the gamma-glutamyltransferase family.</text>
</comment>
<dbReference type="PANTHER" id="PTHR11686:SF9">
    <property type="entry name" value="RE13973P"/>
    <property type="match status" value="1"/>
</dbReference>
<evidence type="ECO:0000256" key="5">
    <source>
        <dbReference type="ARBA" id="ARBA00047417"/>
    </source>
</evidence>
<dbReference type="FunFam" id="1.10.246.130:FF:000001">
    <property type="entry name" value="Gamma-glutamyltransferase 5 isoform 1"/>
    <property type="match status" value="1"/>
</dbReference>
<proteinExistence type="inferred from homology"/>
<keyword evidence="11" id="KW-1185">Reference proteome</keyword>
<keyword evidence="8" id="KW-0378">Hydrolase</keyword>
<evidence type="ECO:0000256" key="2">
    <source>
        <dbReference type="ARBA" id="ARBA00001089"/>
    </source>
</evidence>
<comment type="catalytic activity">
    <reaction evidence="2 8">
        <text>glutathione + H2O = L-cysteinylglycine + L-glutamate</text>
        <dbReference type="Rhea" id="RHEA:28807"/>
        <dbReference type="ChEBI" id="CHEBI:15377"/>
        <dbReference type="ChEBI" id="CHEBI:29985"/>
        <dbReference type="ChEBI" id="CHEBI:57925"/>
        <dbReference type="ChEBI" id="CHEBI:61694"/>
        <dbReference type="EC" id="3.4.19.13"/>
    </reaction>
</comment>
<evidence type="ECO:0000256" key="8">
    <source>
        <dbReference type="RuleBase" id="RU368068"/>
    </source>
</evidence>
<evidence type="ECO:0000256" key="1">
    <source>
        <dbReference type="ARBA" id="ARBA00001049"/>
    </source>
</evidence>
<evidence type="ECO:0000256" key="4">
    <source>
        <dbReference type="ARBA" id="ARBA00009381"/>
    </source>
</evidence>
<feature type="binding site" evidence="7">
    <location>
        <begin position="470"/>
        <end position="471"/>
    </location>
    <ligand>
        <name>L-glutamate</name>
        <dbReference type="ChEBI" id="CHEBI:29985"/>
    </ligand>
</feature>
<dbReference type="GO" id="GO:0036374">
    <property type="term" value="F:glutathione hydrolase activity"/>
    <property type="evidence" value="ECO:0007669"/>
    <property type="project" value="UniProtKB-UniRule"/>
</dbReference>
<name>A0A8H7SUU9_9FUNG</name>
<evidence type="ECO:0000256" key="6">
    <source>
        <dbReference type="PIRSR" id="PIRSR600101-1"/>
    </source>
</evidence>
<keyword evidence="8" id="KW-0808">Transferase</keyword>
<dbReference type="FunFam" id="3.60.20.40:FF:000001">
    <property type="entry name" value="Gamma-glutamyltranspeptidase 1"/>
    <property type="match status" value="1"/>
</dbReference>
<keyword evidence="9" id="KW-0472">Membrane</keyword>
<gene>
    <name evidence="10" type="ORF">INT48_000111</name>
</gene>
<dbReference type="Gene3D" id="1.10.246.130">
    <property type="match status" value="1"/>
</dbReference>
<comment type="pathway">
    <text evidence="3 8">Sulfur metabolism; glutathione metabolism.</text>
</comment>
<comment type="catalytic activity">
    <reaction evidence="5 8">
        <text>an N-terminal (5-L-glutamyl)-[peptide] + an alpha-amino acid = 5-L-glutamyl amino acid + an N-terminal L-alpha-aminoacyl-[peptide]</text>
        <dbReference type="Rhea" id="RHEA:23904"/>
        <dbReference type="Rhea" id="RHEA-COMP:9780"/>
        <dbReference type="Rhea" id="RHEA-COMP:9795"/>
        <dbReference type="ChEBI" id="CHEBI:77644"/>
        <dbReference type="ChEBI" id="CHEBI:78597"/>
        <dbReference type="ChEBI" id="CHEBI:78599"/>
        <dbReference type="ChEBI" id="CHEBI:78608"/>
        <dbReference type="EC" id="2.3.2.2"/>
    </reaction>
</comment>
<keyword evidence="9" id="KW-1133">Transmembrane helix</keyword>
<comment type="caution">
    <text evidence="10">The sequence shown here is derived from an EMBL/GenBank/DDBJ whole genome shotgun (WGS) entry which is preliminary data.</text>
</comment>
<dbReference type="EC" id="2.3.2.2" evidence="8"/>
<comment type="catalytic activity">
    <reaction evidence="1 8">
        <text>an S-substituted glutathione + H2O = an S-substituted L-cysteinylglycine + L-glutamate</text>
        <dbReference type="Rhea" id="RHEA:59468"/>
        <dbReference type="ChEBI" id="CHEBI:15377"/>
        <dbReference type="ChEBI" id="CHEBI:29985"/>
        <dbReference type="ChEBI" id="CHEBI:90779"/>
        <dbReference type="ChEBI" id="CHEBI:143103"/>
        <dbReference type="EC" id="3.4.19.13"/>
    </reaction>
</comment>
<dbReference type="InterPro" id="IPR043138">
    <property type="entry name" value="GGT_lsub"/>
</dbReference>
<dbReference type="GO" id="GO:0103068">
    <property type="term" value="F:leukotriene C4 gamma-glutamyl transferase activity"/>
    <property type="evidence" value="ECO:0007669"/>
    <property type="project" value="UniProtKB-EC"/>
</dbReference>
<dbReference type="PRINTS" id="PR01210">
    <property type="entry name" value="GGTRANSPTASE"/>
</dbReference>
<evidence type="ECO:0000313" key="11">
    <source>
        <dbReference type="Proteomes" id="UP000613177"/>
    </source>
</evidence>
<evidence type="ECO:0000256" key="7">
    <source>
        <dbReference type="PIRSR" id="PIRSR600101-2"/>
    </source>
</evidence>
<dbReference type="GO" id="GO:0000324">
    <property type="term" value="C:fungal-type vacuole"/>
    <property type="evidence" value="ECO:0007669"/>
    <property type="project" value="TreeGrafter"/>
</dbReference>
<dbReference type="PANTHER" id="PTHR11686">
    <property type="entry name" value="GAMMA GLUTAMYL TRANSPEPTIDASE"/>
    <property type="match status" value="1"/>
</dbReference>
<organism evidence="10 11">
    <name type="scientific">Thamnidium elegans</name>
    <dbReference type="NCBI Taxonomy" id="101142"/>
    <lineage>
        <taxon>Eukaryota</taxon>
        <taxon>Fungi</taxon>
        <taxon>Fungi incertae sedis</taxon>
        <taxon>Mucoromycota</taxon>
        <taxon>Mucoromycotina</taxon>
        <taxon>Mucoromycetes</taxon>
        <taxon>Mucorales</taxon>
        <taxon>Mucorineae</taxon>
        <taxon>Mucoraceae</taxon>
        <taxon>Thamnidium</taxon>
    </lineage>
</organism>
<dbReference type="GO" id="GO:0005886">
    <property type="term" value="C:plasma membrane"/>
    <property type="evidence" value="ECO:0007669"/>
    <property type="project" value="TreeGrafter"/>
</dbReference>
<feature type="transmembrane region" description="Helical" evidence="9">
    <location>
        <begin position="24"/>
        <end position="44"/>
    </location>
</feature>
<comment type="function">
    <text evidence="8">Cleaves the gamma-glutamyl peptide bond of glutathione and glutathione conjugates.</text>
</comment>
<keyword evidence="8" id="KW-0012">Acyltransferase</keyword>
<dbReference type="Pfam" id="PF01019">
    <property type="entry name" value="G_glu_transpept"/>
    <property type="match status" value="1"/>
</dbReference>
<accession>A0A8H7SUU9</accession>
<evidence type="ECO:0000256" key="9">
    <source>
        <dbReference type="SAM" id="Phobius"/>
    </source>
</evidence>
<feature type="active site" description="Nucleophile" evidence="6">
    <location>
        <position position="400"/>
    </location>
</feature>